<reference evidence="1 2" key="1">
    <citation type="journal article" date="2018" name="Front. Plant Sci.">
        <title>Red Clover (Trifolium pratense) and Zigzag Clover (T. medium) - A Picture of Genomic Similarities and Differences.</title>
        <authorList>
            <person name="Dluhosova J."/>
            <person name="Istvanek J."/>
            <person name="Nedelnik J."/>
            <person name="Repkova J."/>
        </authorList>
    </citation>
    <scope>NUCLEOTIDE SEQUENCE [LARGE SCALE GENOMIC DNA]</scope>
    <source>
        <strain evidence="2">cv. 10/8</strain>
        <tissue evidence="1">Leaf</tissue>
    </source>
</reference>
<keyword evidence="2" id="KW-1185">Reference proteome</keyword>
<name>A0A392R3E6_9FABA</name>
<protein>
    <submittedName>
        <fullName evidence="1">Uncharacterized protein</fullName>
    </submittedName>
</protein>
<evidence type="ECO:0000313" key="1">
    <source>
        <dbReference type="EMBL" id="MCI31101.1"/>
    </source>
</evidence>
<accession>A0A392R3E6</accession>
<dbReference type="AlphaFoldDB" id="A0A392R3E6"/>
<evidence type="ECO:0000313" key="2">
    <source>
        <dbReference type="Proteomes" id="UP000265520"/>
    </source>
</evidence>
<feature type="non-terminal residue" evidence="1">
    <location>
        <position position="1"/>
    </location>
</feature>
<dbReference type="EMBL" id="LXQA010184684">
    <property type="protein sequence ID" value="MCI31101.1"/>
    <property type="molecule type" value="Genomic_DNA"/>
</dbReference>
<organism evidence="1 2">
    <name type="scientific">Trifolium medium</name>
    <dbReference type="NCBI Taxonomy" id="97028"/>
    <lineage>
        <taxon>Eukaryota</taxon>
        <taxon>Viridiplantae</taxon>
        <taxon>Streptophyta</taxon>
        <taxon>Embryophyta</taxon>
        <taxon>Tracheophyta</taxon>
        <taxon>Spermatophyta</taxon>
        <taxon>Magnoliopsida</taxon>
        <taxon>eudicotyledons</taxon>
        <taxon>Gunneridae</taxon>
        <taxon>Pentapetalae</taxon>
        <taxon>rosids</taxon>
        <taxon>fabids</taxon>
        <taxon>Fabales</taxon>
        <taxon>Fabaceae</taxon>
        <taxon>Papilionoideae</taxon>
        <taxon>50 kb inversion clade</taxon>
        <taxon>NPAAA clade</taxon>
        <taxon>Hologalegina</taxon>
        <taxon>IRL clade</taxon>
        <taxon>Trifolieae</taxon>
        <taxon>Trifolium</taxon>
    </lineage>
</organism>
<dbReference type="Proteomes" id="UP000265520">
    <property type="component" value="Unassembled WGS sequence"/>
</dbReference>
<comment type="caution">
    <text evidence="1">The sequence shown here is derived from an EMBL/GenBank/DDBJ whole genome shotgun (WGS) entry which is preliminary data.</text>
</comment>
<sequence length="78" mass="8503">SEAAPLGHQTLSEQTLEAVTFCLYKAESNRAVINQSAKLVAEKAQQLSTSYKALCKASPTDTIFNGHNSHCLYKEETS</sequence>
<proteinExistence type="predicted"/>